<evidence type="ECO:0000256" key="1">
    <source>
        <dbReference type="SAM" id="Coils"/>
    </source>
</evidence>
<dbReference type="STRING" id="93759.A0A1R3GBV0"/>
<gene>
    <name evidence="2" type="ORF">COLO4_35936</name>
</gene>
<dbReference type="PANTHER" id="PTHR31635:SF196">
    <property type="entry name" value="REVERSE TRANSCRIPTASE DOMAIN-CONTAINING PROTEIN-RELATED"/>
    <property type="match status" value="1"/>
</dbReference>
<dbReference type="InterPro" id="IPR036691">
    <property type="entry name" value="Endo/exonu/phosph_ase_sf"/>
</dbReference>
<protein>
    <recommendedName>
        <fullName evidence="4">Endonuclease/exonuclease/phosphatase</fullName>
    </recommendedName>
</protein>
<reference evidence="3" key="1">
    <citation type="submission" date="2013-09" db="EMBL/GenBank/DDBJ databases">
        <title>Corchorus olitorius genome sequencing.</title>
        <authorList>
            <person name="Alam M."/>
            <person name="Haque M.S."/>
            <person name="Islam M.S."/>
            <person name="Emdad E.M."/>
            <person name="Islam M.M."/>
            <person name="Ahmed B."/>
            <person name="Halim A."/>
            <person name="Hossen Q.M.M."/>
            <person name="Hossain M.Z."/>
            <person name="Ahmed R."/>
            <person name="Khan M.M."/>
            <person name="Islam R."/>
            <person name="Rashid M.M."/>
            <person name="Khan S.A."/>
            <person name="Rahman M.S."/>
            <person name="Alam M."/>
            <person name="Yahiya A.S."/>
            <person name="Khan M.S."/>
            <person name="Azam M.S."/>
            <person name="Haque T."/>
            <person name="Lashkar M.Z.H."/>
            <person name="Akhand A.I."/>
            <person name="Morshed G."/>
            <person name="Roy S."/>
            <person name="Uddin K.S."/>
            <person name="Rabeya T."/>
            <person name="Hossain A.S."/>
            <person name="Chowdhury A."/>
            <person name="Snigdha A.R."/>
            <person name="Mortoza M.S."/>
            <person name="Matin S.A."/>
            <person name="Hoque S.M.E."/>
            <person name="Islam M.K."/>
            <person name="Roy D.K."/>
            <person name="Haider R."/>
            <person name="Moosa M.M."/>
            <person name="Elias S.M."/>
            <person name="Hasan A.M."/>
            <person name="Jahan S."/>
            <person name="Shafiuddin M."/>
            <person name="Mahmood N."/>
            <person name="Shommy N.S."/>
        </authorList>
    </citation>
    <scope>NUCLEOTIDE SEQUENCE [LARGE SCALE GENOMIC DNA]</scope>
    <source>
        <strain evidence="3">cv. O-4</strain>
    </source>
</reference>
<dbReference type="Proteomes" id="UP000187203">
    <property type="component" value="Unassembled WGS sequence"/>
</dbReference>
<keyword evidence="3" id="KW-1185">Reference proteome</keyword>
<feature type="coiled-coil region" evidence="1">
    <location>
        <begin position="108"/>
        <end position="135"/>
    </location>
</feature>
<organism evidence="2 3">
    <name type="scientific">Corchorus olitorius</name>
    <dbReference type="NCBI Taxonomy" id="93759"/>
    <lineage>
        <taxon>Eukaryota</taxon>
        <taxon>Viridiplantae</taxon>
        <taxon>Streptophyta</taxon>
        <taxon>Embryophyta</taxon>
        <taxon>Tracheophyta</taxon>
        <taxon>Spermatophyta</taxon>
        <taxon>Magnoliopsida</taxon>
        <taxon>eudicotyledons</taxon>
        <taxon>Gunneridae</taxon>
        <taxon>Pentapetalae</taxon>
        <taxon>rosids</taxon>
        <taxon>malvids</taxon>
        <taxon>Malvales</taxon>
        <taxon>Malvaceae</taxon>
        <taxon>Grewioideae</taxon>
        <taxon>Apeibeae</taxon>
        <taxon>Corchorus</taxon>
    </lineage>
</organism>
<name>A0A1R3GBV0_9ROSI</name>
<evidence type="ECO:0008006" key="4">
    <source>
        <dbReference type="Google" id="ProtNLM"/>
    </source>
</evidence>
<evidence type="ECO:0000313" key="2">
    <source>
        <dbReference type="EMBL" id="OMO55536.1"/>
    </source>
</evidence>
<dbReference type="Gene3D" id="3.60.10.10">
    <property type="entry name" value="Endonuclease/exonuclease/phosphatase"/>
    <property type="match status" value="1"/>
</dbReference>
<sequence>MGDFNQVLKQSDKLSMTNNSLRGAEAFRECLNQCSLSEVKAKGLHFTWSNRRGEDQLTWERLDRAFFQLQLVIDEAWHEQTQGSAAFTLARKIQTTKERLKEWNRNHFGNLSKRKRQLEEELARIQQHIDIPENRMREEAVRKKMEEVMEQEQLMWMQKSRANWYIQGERNTKFFHLTTKKRRARNIITSIKRPDGQITEDAKEIEETFLGKFKEIYCAQDNVDIVQMRAFLQGLGFPKITEKNLAQLNAPFRQEEVKKAIFQMNPFKAPGYDGKPAAFFQKYWNIVGNLTTEAILNFLSTGERLPEFVSRFGIGVVSVDDKSAHKGNGAQAADGDGFTDAAAGSDIDGVELELIETEEVSVTLGKI</sequence>
<keyword evidence="1" id="KW-0175">Coiled coil</keyword>
<dbReference type="SUPFAM" id="SSF56219">
    <property type="entry name" value="DNase I-like"/>
    <property type="match status" value="1"/>
</dbReference>
<dbReference type="EMBL" id="AWUE01022933">
    <property type="protein sequence ID" value="OMO55536.1"/>
    <property type="molecule type" value="Genomic_DNA"/>
</dbReference>
<comment type="caution">
    <text evidence="2">The sequence shown here is derived from an EMBL/GenBank/DDBJ whole genome shotgun (WGS) entry which is preliminary data.</text>
</comment>
<accession>A0A1R3GBV0</accession>
<dbReference type="PANTHER" id="PTHR31635">
    <property type="entry name" value="REVERSE TRANSCRIPTASE DOMAIN-CONTAINING PROTEIN-RELATED"/>
    <property type="match status" value="1"/>
</dbReference>
<proteinExistence type="predicted"/>
<dbReference type="AlphaFoldDB" id="A0A1R3GBV0"/>
<dbReference type="OrthoDB" id="914234at2759"/>
<evidence type="ECO:0000313" key="3">
    <source>
        <dbReference type="Proteomes" id="UP000187203"/>
    </source>
</evidence>